<reference key="1">
    <citation type="submission" date="2010-11" db="EMBL/GenBank/DDBJ databases">
        <title>The complete genome of Bacteroides helcogenes P 36-108.</title>
        <authorList>
            <consortium name="US DOE Joint Genome Institute (JGI-PGF)"/>
            <person name="Lucas S."/>
            <person name="Copeland A."/>
            <person name="Lapidus A."/>
            <person name="Bruce D."/>
            <person name="Goodwin L."/>
            <person name="Pitluck S."/>
            <person name="Kyrpides N."/>
            <person name="Mavromatis K."/>
            <person name="Ivanova N."/>
            <person name="Zeytun A."/>
            <person name="Brettin T."/>
            <person name="Detter J.C."/>
            <person name="Tapia R."/>
            <person name="Han C."/>
            <person name="Land M."/>
            <person name="Hauser L."/>
            <person name="Markowitz V."/>
            <person name="Cheng J.-F."/>
            <person name="Hugenholtz P."/>
            <person name="Woyke T."/>
            <person name="Wu D."/>
            <person name="Gronow S."/>
            <person name="Wellnitz S."/>
            <person name="Brambilla E."/>
            <person name="Klenk H.-P."/>
            <person name="Eisen J.A."/>
        </authorList>
    </citation>
    <scope>NUCLEOTIDE SEQUENCE</scope>
    <source>
        <strain>P 36-108</strain>
    </source>
</reference>
<proteinExistence type="predicted"/>
<name>E6SP11_BACT6</name>
<evidence type="ECO:0000313" key="1">
    <source>
        <dbReference type="EMBL" id="ADV43781.1"/>
    </source>
</evidence>
<reference evidence="1 2" key="2">
    <citation type="journal article" date="2011" name="Stand. Genomic Sci.">
        <title>Complete genome sequence of Bacteroides helcogenes type strain (P 36-108).</title>
        <authorList>
            <person name="Pati A."/>
            <person name="Gronow S."/>
            <person name="Zeytun A."/>
            <person name="Lapidus A."/>
            <person name="Nolan M."/>
            <person name="Hammon N."/>
            <person name="Deshpande S."/>
            <person name="Cheng J.F."/>
            <person name="Tapia R."/>
            <person name="Han C."/>
            <person name="Goodwin L."/>
            <person name="Pitluck S."/>
            <person name="Liolios K."/>
            <person name="Pagani I."/>
            <person name="Ivanova N."/>
            <person name="Mavromatis K."/>
            <person name="Chen A."/>
            <person name="Palaniappan K."/>
            <person name="Land M."/>
            <person name="Hauser L."/>
            <person name="Chang Y.J."/>
            <person name="Jeffries C.D."/>
            <person name="Detter J.C."/>
            <person name="Brambilla E."/>
            <person name="Rohde M."/>
            <person name="Goker M."/>
            <person name="Woyke T."/>
            <person name="Bristow J."/>
            <person name="Eisen J.A."/>
            <person name="Markowitz V."/>
            <person name="Hugenholtz P."/>
            <person name="Kyrpides N.C."/>
            <person name="Klenk H.P."/>
            <person name="Lucas S."/>
        </authorList>
    </citation>
    <scope>NUCLEOTIDE SEQUENCE [LARGE SCALE GENOMIC DNA]</scope>
    <source>
        <strain evidence="2">ATCC 35417 / DSM 20613 / JCM 6297 / CCUG 15421 / P 36-108</strain>
    </source>
</reference>
<keyword evidence="2" id="KW-1185">Reference proteome</keyword>
<gene>
    <name evidence="1" type="ordered locus">Bache_1798</name>
</gene>
<sequence>MKELSDISEDHREFFKLIDADGCDVLTKYTRIEVYFVRDELEYRIVYVYSNNPHIIVERLNVKTNEYEQVNGEGFIDFFRFEQYSQKQIFSIAQKPTSLRNRIDNVMPEVGEIIVACSQLREDYQSLMANKRALQ</sequence>
<evidence type="ECO:0000313" key="2">
    <source>
        <dbReference type="Proteomes" id="UP000008630"/>
    </source>
</evidence>
<protein>
    <submittedName>
        <fullName evidence="1">Uncharacterized protein</fullName>
    </submittedName>
</protein>
<dbReference type="EMBL" id="CP002352">
    <property type="protein sequence ID" value="ADV43781.1"/>
    <property type="molecule type" value="Genomic_DNA"/>
</dbReference>
<dbReference type="RefSeq" id="WP_013547375.1">
    <property type="nucleotide sequence ID" value="NC_014933.1"/>
</dbReference>
<dbReference type="Proteomes" id="UP000008630">
    <property type="component" value="Chromosome"/>
</dbReference>
<dbReference type="OrthoDB" id="9812921at2"/>
<dbReference type="AlphaFoldDB" id="E6SP11"/>
<dbReference type="HOGENOM" id="CLU_1881622_0_0_10"/>
<organism evidence="1 2">
    <name type="scientific">Bacteroides helcogenes (strain ATCC 35417 / DSM 20613 / JCM 6297 / CCUG 15421 / P 36-108)</name>
    <dbReference type="NCBI Taxonomy" id="693979"/>
    <lineage>
        <taxon>Bacteria</taxon>
        <taxon>Pseudomonadati</taxon>
        <taxon>Bacteroidota</taxon>
        <taxon>Bacteroidia</taxon>
        <taxon>Bacteroidales</taxon>
        <taxon>Bacteroidaceae</taxon>
        <taxon>Bacteroides</taxon>
    </lineage>
</organism>
<dbReference type="KEGG" id="bhl:Bache_1798"/>
<accession>E6SP11</accession>